<evidence type="ECO:0000313" key="2">
    <source>
        <dbReference type="EMBL" id="MBR0551438.1"/>
    </source>
</evidence>
<dbReference type="AlphaFoldDB" id="A0A8T4I8W8"/>
<dbReference type="RefSeq" id="WP_284052714.1">
    <property type="nucleotide sequence ID" value="NZ_JAGRQC010000001.1"/>
</dbReference>
<evidence type="ECO:0000313" key="3">
    <source>
        <dbReference type="Proteomes" id="UP000676996"/>
    </source>
</evidence>
<reference evidence="2" key="1">
    <citation type="submission" date="2021-04" db="EMBL/GenBank/DDBJ databases">
        <title>Ouciella asimina sp. nov., isolated from the surface seawater in the hydrothermal field of Okinawa Trough.</title>
        <authorList>
            <person name="Shuang W."/>
        </authorList>
    </citation>
    <scope>NUCLEOTIDE SEQUENCE</scope>
    <source>
        <strain evidence="2">LXI357</strain>
    </source>
</reference>
<dbReference type="InterPro" id="IPR052739">
    <property type="entry name" value="FAAH2"/>
</dbReference>
<name>A0A8T4I8W8_9SPHN</name>
<proteinExistence type="predicted"/>
<dbReference type="GO" id="GO:0012505">
    <property type="term" value="C:endomembrane system"/>
    <property type="evidence" value="ECO:0007669"/>
    <property type="project" value="TreeGrafter"/>
</dbReference>
<feature type="domain" description="Amidase" evidence="1">
    <location>
        <begin position="25"/>
        <end position="287"/>
    </location>
</feature>
<sequence length="438" mass="46965">MPDRTALDVAQQIRAGQSTAVAECEAAIARIEERDGDINAVVIRDFDRARALAEAADRRLAAGDTAPLLGVPMTVKESYDVAGLKTSWGFAEHRDHVAKKDAVAVKRLKRAGAVILGKTNIPVGLADLQSNNPNYGRTNNPHDHSRTCGGSSGGAAAALASGMVPLEMGSDIGGSIRVPAHFCGVWGHKSTFGMLPTDGHFFPGTDGARAVLSVIGPMARDPDDLICALDIVGDLPLPRPEPRDTGDWRILVLADHPKAVTSDDTRKMLDDVAHSFERQGATVARSSDLVPDLAQQHRDYMHMLNIAMTRGQPVGDHPKPTLIEWFDLQDQQARNRRQWNALFEKFDAVIAPVLGTNAFPHDDTPLADRVLAIDGEETPFGAQFAFPGLATFPGLPATSVPITRDADGLPIGAQVITDTYQDHQAIAVARLAASLMRS</sequence>
<dbReference type="Pfam" id="PF01425">
    <property type="entry name" value="Amidase"/>
    <property type="match status" value="2"/>
</dbReference>
<dbReference type="Gene3D" id="3.90.1300.10">
    <property type="entry name" value="Amidase signature (AS) domain"/>
    <property type="match status" value="1"/>
</dbReference>
<dbReference type="InterPro" id="IPR023631">
    <property type="entry name" value="Amidase_dom"/>
</dbReference>
<dbReference type="PANTHER" id="PTHR43372:SF4">
    <property type="entry name" value="FATTY-ACID AMIDE HYDROLASE 2"/>
    <property type="match status" value="1"/>
</dbReference>
<evidence type="ECO:0000259" key="1">
    <source>
        <dbReference type="Pfam" id="PF01425"/>
    </source>
</evidence>
<organism evidence="2 3">
    <name type="scientific">Stakelama marina</name>
    <dbReference type="NCBI Taxonomy" id="2826939"/>
    <lineage>
        <taxon>Bacteria</taxon>
        <taxon>Pseudomonadati</taxon>
        <taxon>Pseudomonadota</taxon>
        <taxon>Alphaproteobacteria</taxon>
        <taxon>Sphingomonadales</taxon>
        <taxon>Sphingomonadaceae</taxon>
        <taxon>Stakelama</taxon>
    </lineage>
</organism>
<dbReference type="InterPro" id="IPR036928">
    <property type="entry name" value="AS_sf"/>
</dbReference>
<dbReference type="PANTHER" id="PTHR43372">
    <property type="entry name" value="FATTY-ACID AMIDE HYDROLASE"/>
    <property type="match status" value="1"/>
</dbReference>
<accession>A0A8T4I8W8</accession>
<keyword evidence="3" id="KW-1185">Reference proteome</keyword>
<protein>
    <submittedName>
        <fullName evidence="2">Amidase</fullName>
    </submittedName>
</protein>
<feature type="domain" description="Amidase" evidence="1">
    <location>
        <begin position="331"/>
        <end position="424"/>
    </location>
</feature>
<gene>
    <name evidence="2" type="ORF">J7S20_02830</name>
</gene>
<comment type="caution">
    <text evidence="2">The sequence shown here is derived from an EMBL/GenBank/DDBJ whole genome shotgun (WGS) entry which is preliminary data.</text>
</comment>
<dbReference type="SUPFAM" id="SSF75304">
    <property type="entry name" value="Amidase signature (AS) enzymes"/>
    <property type="match status" value="1"/>
</dbReference>
<dbReference type="EMBL" id="JAGRQC010000001">
    <property type="protein sequence ID" value="MBR0551438.1"/>
    <property type="molecule type" value="Genomic_DNA"/>
</dbReference>
<dbReference type="Proteomes" id="UP000676996">
    <property type="component" value="Unassembled WGS sequence"/>
</dbReference>